<evidence type="ECO:0000256" key="6">
    <source>
        <dbReference type="ARBA" id="ARBA00023317"/>
    </source>
</evidence>
<proteinExistence type="inferred from homology"/>
<dbReference type="EMBL" id="FOTO01000003">
    <property type="protein sequence ID" value="SFL52549.1"/>
    <property type="molecule type" value="Genomic_DNA"/>
</dbReference>
<comment type="catalytic activity">
    <reaction evidence="7">
        <text>taurine + pyruvate = sulfoacetaldehyde + L-alanine</text>
        <dbReference type="Rhea" id="RHEA:10420"/>
        <dbReference type="ChEBI" id="CHEBI:15361"/>
        <dbReference type="ChEBI" id="CHEBI:57972"/>
        <dbReference type="ChEBI" id="CHEBI:58246"/>
        <dbReference type="ChEBI" id="CHEBI:507393"/>
        <dbReference type="EC" id="2.6.1.77"/>
    </reaction>
    <physiologicalReaction direction="left-to-right" evidence="7">
        <dbReference type="Rhea" id="RHEA:10421"/>
    </physiologicalReaction>
</comment>
<dbReference type="GO" id="GO:0031299">
    <property type="term" value="F:taurine-pyruvate aminotransferase activity"/>
    <property type="evidence" value="ECO:0007669"/>
    <property type="project" value="UniProtKB-EC"/>
</dbReference>
<keyword evidence="5 9" id="KW-0663">Pyridoxal phosphate</keyword>
<dbReference type="AlphaFoldDB" id="A0A8G2F3U0"/>
<dbReference type="FunFam" id="3.40.640.10:FF:000004">
    <property type="entry name" value="Acetylornithine aminotransferase"/>
    <property type="match status" value="1"/>
</dbReference>
<keyword evidence="9" id="KW-0055">Arginine biosynthesis</keyword>
<evidence type="ECO:0000313" key="10">
    <source>
        <dbReference type="EMBL" id="SFL52549.1"/>
    </source>
</evidence>
<comment type="pathway">
    <text evidence="8">Organosulfur degradation; alkanesulfonate degradation.</text>
</comment>
<feature type="binding site" evidence="9">
    <location>
        <begin position="105"/>
        <end position="106"/>
    </location>
    <ligand>
        <name>pyridoxal 5'-phosphate</name>
        <dbReference type="ChEBI" id="CHEBI:597326"/>
    </ligand>
</feature>
<keyword evidence="11" id="KW-1185">Reference proteome</keyword>
<keyword evidence="9" id="KW-0963">Cytoplasm</keyword>
<feature type="binding site" evidence="9">
    <location>
        <position position="141"/>
    </location>
    <ligand>
        <name>N(2)-acetyl-L-ornithine</name>
        <dbReference type="ChEBI" id="CHEBI:57805"/>
    </ligand>
</feature>
<keyword evidence="6" id="KW-0670">Pyruvate</keyword>
<dbReference type="InterPro" id="IPR015421">
    <property type="entry name" value="PyrdxlP-dep_Trfase_major"/>
</dbReference>
<keyword evidence="2 9" id="KW-0032">Aminotransferase</keyword>
<evidence type="ECO:0000256" key="4">
    <source>
        <dbReference type="ARBA" id="ARBA00022679"/>
    </source>
</evidence>
<dbReference type="PIRSF" id="PIRSF000521">
    <property type="entry name" value="Transaminase_4ab_Lys_Orn"/>
    <property type="match status" value="1"/>
</dbReference>
<feature type="binding site" evidence="9">
    <location>
        <position position="280"/>
    </location>
    <ligand>
        <name>N(2)-acetyl-L-ornithine</name>
        <dbReference type="ChEBI" id="CHEBI:57805"/>
    </ligand>
</feature>
<accession>A0A8G2F3U0</accession>
<evidence type="ECO:0000256" key="1">
    <source>
        <dbReference type="ARBA" id="ARBA00011881"/>
    </source>
</evidence>
<dbReference type="EC" id="2.6.1.11" evidence="9"/>
<dbReference type="InterPro" id="IPR015422">
    <property type="entry name" value="PyrdxlP-dep_Trfase_small"/>
</dbReference>
<dbReference type="Proteomes" id="UP000199581">
    <property type="component" value="Unassembled WGS sequence"/>
</dbReference>
<feature type="binding site" evidence="9">
    <location>
        <begin position="223"/>
        <end position="226"/>
    </location>
    <ligand>
        <name>pyridoxal 5'-phosphate</name>
        <dbReference type="ChEBI" id="CHEBI:597326"/>
    </ligand>
</feature>
<feature type="modified residue" description="N6-(pyridoxal phosphate)lysine" evidence="9">
    <location>
        <position position="252"/>
    </location>
</feature>
<dbReference type="Pfam" id="PF00202">
    <property type="entry name" value="Aminotran_3"/>
    <property type="match status" value="1"/>
</dbReference>
<feature type="binding site" evidence="9">
    <location>
        <position position="281"/>
    </location>
    <ligand>
        <name>pyridoxal 5'-phosphate</name>
        <dbReference type="ChEBI" id="CHEBI:597326"/>
    </ligand>
</feature>
<dbReference type="InterPro" id="IPR015424">
    <property type="entry name" value="PyrdxlP-dep_Trfase"/>
</dbReference>
<organism evidence="10 11">
    <name type="scientific">Desulfomicrobium norvegicum (strain DSM 1741 / NCIMB 8310)</name>
    <name type="common">Desulfovibrio baculatus (strain Norway 4)</name>
    <name type="synonym">Desulfovibrio desulfuricans (strain Norway 4)</name>
    <dbReference type="NCBI Taxonomy" id="52561"/>
    <lineage>
        <taxon>Bacteria</taxon>
        <taxon>Pseudomonadati</taxon>
        <taxon>Thermodesulfobacteriota</taxon>
        <taxon>Desulfovibrionia</taxon>
        <taxon>Desulfovibrionales</taxon>
        <taxon>Desulfomicrobiaceae</taxon>
        <taxon>Desulfomicrobium</taxon>
    </lineage>
</organism>
<evidence type="ECO:0000256" key="5">
    <source>
        <dbReference type="ARBA" id="ARBA00022898"/>
    </source>
</evidence>
<dbReference type="Gene3D" id="3.40.640.10">
    <property type="entry name" value="Type I PLP-dependent aspartate aminotransferase-like (Major domain)"/>
    <property type="match status" value="1"/>
</dbReference>
<comment type="miscellaneous">
    <text evidence="9">May also have succinyldiaminopimelate aminotransferase activity, thus carrying out the corresponding step in lysine biosynthesis.</text>
</comment>
<name>A0A8G2F3U0_DESNO</name>
<reference evidence="10 11" key="1">
    <citation type="submission" date="2016-10" db="EMBL/GenBank/DDBJ databases">
        <authorList>
            <person name="Varghese N."/>
            <person name="Submissions S."/>
        </authorList>
    </citation>
    <scope>NUCLEOTIDE SEQUENCE [LARGE SCALE GENOMIC DNA]</scope>
    <source>
        <strain evidence="10 11">DSM 1741</strain>
    </source>
</reference>
<dbReference type="Gene3D" id="3.90.1150.10">
    <property type="entry name" value="Aspartate Aminotransferase, domain 1"/>
    <property type="match status" value="1"/>
</dbReference>
<dbReference type="GO" id="GO:0030170">
    <property type="term" value="F:pyridoxal phosphate binding"/>
    <property type="evidence" value="ECO:0007669"/>
    <property type="project" value="InterPro"/>
</dbReference>
<dbReference type="GO" id="GO:0003992">
    <property type="term" value="F:N2-acetyl-L-ornithine:2-oxoglutarate 5-aminotransferase activity"/>
    <property type="evidence" value="ECO:0007669"/>
    <property type="project" value="UniProtKB-UniRule"/>
</dbReference>
<dbReference type="GO" id="GO:0042802">
    <property type="term" value="F:identical protein binding"/>
    <property type="evidence" value="ECO:0007669"/>
    <property type="project" value="TreeGrafter"/>
</dbReference>
<feature type="binding site" evidence="9">
    <location>
        <position position="138"/>
    </location>
    <ligand>
        <name>pyridoxal 5'-phosphate</name>
        <dbReference type="ChEBI" id="CHEBI:597326"/>
    </ligand>
</feature>
<dbReference type="PANTHER" id="PTHR11986:SF79">
    <property type="entry name" value="ACETYLORNITHINE AMINOTRANSFERASE, MITOCHONDRIAL"/>
    <property type="match status" value="1"/>
</dbReference>
<comment type="catalytic activity">
    <reaction evidence="9">
        <text>N(2)-acetyl-L-ornithine + 2-oxoglutarate = N-acetyl-L-glutamate 5-semialdehyde + L-glutamate</text>
        <dbReference type="Rhea" id="RHEA:18049"/>
        <dbReference type="ChEBI" id="CHEBI:16810"/>
        <dbReference type="ChEBI" id="CHEBI:29123"/>
        <dbReference type="ChEBI" id="CHEBI:29985"/>
        <dbReference type="ChEBI" id="CHEBI:57805"/>
        <dbReference type="EC" id="2.6.1.11"/>
    </reaction>
</comment>
<keyword evidence="3 9" id="KW-0028">Amino-acid biosynthesis</keyword>
<dbReference type="SUPFAM" id="SSF53383">
    <property type="entry name" value="PLP-dependent transferases"/>
    <property type="match status" value="1"/>
</dbReference>
<comment type="subunit">
    <text evidence="9">Homodimer.</text>
</comment>
<evidence type="ECO:0000256" key="7">
    <source>
        <dbReference type="ARBA" id="ARBA00052998"/>
    </source>
</evidence>
<evidence type="ECO:0000256" key="9">
    <source>
        <dbReference type="HAMAP-Rule" id="MF_01107"/>
    </source>
</evidence>
<protein>
    <recommendedName>
        <fullName evidence="9">Acetylornithine aminotransferase</fullName>
        <shortName evidence="9">ACOAT</shortName>
        <ecNumber evidence="9">2.6.1.11</ecNumber>
    </recommendedName>
</protein>
<comment type="cofactor">
    <cofactor evidence="9">
        <name>pyridoxal 5'-phosphate</name>
        <dbReference type="ChEBI" id="CHEBI:597326"/>
    </cofactor>
    <text evidence="9">Binds 1 pyridoxal phosphate per subunit.</text>
</comment>
<comment type="caution">
    <text evidence="10">The sequence shown here is derived from an EMBL/GenBank/DDBJ whole genome shotgun (WGS) entry which is preliminary data.</text>
</comment>
<dbReference type="InterPro" id="IPR005814">
    <property type="entry name" value="Aminotrans_3"/>
</dbReference>
<evidence type="ECO:0000313" key="11">
    <source>
        <dbReference type="Proteomes" id="UP000199581"/>
    </source>
</evidence>
<evidence type="ECO:0000256" key="8">
    <source>
        <dbReference type="ARBA" id="ARBA00060602"/>
    </source>
</evidence>
<evidence type="ECO:0000256" key="2">
    <source>
        <dbReference type="ARBA" id="ARBA00022576"/>
    </source>
</evidence>
<dbReference type="HAMAP" id="MF_01107">
    <property type="entry name" value="ArgD_aminotrans_3"/>
    <property type="match status" value="1"/>
</dbReference>
<dbReference type="InterPro" id="IPR049704">
    <property type="entry name" value="Aminotrans_3_PPA_site"/>
</dbReference>
<sequence>MNSEDIKQGEASALCRTYARYPLAVSRAEGTKLYTPEGRVYTDLLAGIAVCNLGHSHPELVEVICAQAGKLIHVSNLFYQEEQVALAKRLLGTSHLERVFFCNSGAEANEGAIKLARRYMREGRGEERYEIITLGGSFHGRTLATLTATGQDKIKTGFGPLPEGFITVPFADLAAMEAAMNERTAAVLIEMIQGEGGVKPLPDDYVRGLAALCAAKGVLLIVDEIQTGVGRTGRFWAHQHAGLKPDIVTVAKGLAGGLPMGAVMCTEEVSKGFPPGSHGTTFGGNALISAVASKVIEIIERDDLCDRAARMGDWLRGRLEGIRSRFPEKIAEVRVHGLMVGIELTHPGAEVWKELLGQGFVLNLTQDTVLRLLPPLVITEEELESFCLALESILAKG</sequence>
<comment type="similarity">
    <text evidence="9">Belongs to the class-III pyridoxal-phosphate-dependent aminotransferase family. ArgD subfamily.</text>
</comment>
<comment type="subcellular location">
    <subcellularLocation>
        <location evidence="9">Cytoplasm</location>
    </subcellularLocation>
</comment>
<gene>
    <name evidence="9" type="primary">argD</name>
    <name evidence="10" type="ORF">SAMN05421830_103117</name>
</gene>
<dbReference type="OrthoDB" id="9801834at2"/>
<dbReference type="PANTHER" id="PTHR11986">
    <property type="entry name" value="AMINOTRANSFERASE CLASS III"/>
    <property type="match status" value="1"/>
</dbReference>
<dbReference type="GO" id="GO:0006526">
    <property type="term" value="P:L-arginine biosynthetic process"/>
    <property type="evidence" value="ECO:0007669"/>
    <property type="project" value="UniProtKB-UniRule"/>
</dbReference>
<dbReference type="InterPro" id="IPR004636">
    <property type="entry name" value="AcOrn/SuccOrn_fam"/>
</dbReference>
<dbReference type="UniPathway" id="UPA00068">
    <property type="reaction ID" value="UER00109"/>
</dbReference>
<comment type="pathway">
    <text evidence="9">Amino-acid biosynthesis; L-arginine biosynthesis; N(2)-acetyl-L-ornithine from L-glutamate: step 4/4.</text>
</comment>
<evidence type="ECO:0000256" key="3">
    <source>
        <dbReference type="ARBA" id="ARBA00022605"/>
    </source>
</evidence>
<dbReference type="PROSITE" id="PS00600">
    <property type="entry name" value="AA_TRANSFER_CLASS_3"/>
    <property type="match status" value="1"/>
</dbReference>
<comment type="subunit">
    <text evidence="1">Homotetramer.</text>
</comment>
<dbReference type="RefSeq" id="WP_092190454.1">
    <property type="nucleotide sequence ID" value="NZ_FOTO01000003.1"/>
</dbReference>
<dbReference type="NCBIfam" id="NF002325">
    <property type="entry name" value="PRK01278.1"/>
    <property type="match status" value="1"/>
</dbReference>
<keyword evidence="4 9" id="KW-0808">Transferase</keyword>
<dbReference type="GO" id="GO:0005737">
    <property type="term" value="C:cytoplasm"/>
    <property type="evidence" value="ECO:0007669"/>
    <property type="project" value="UniProtKB-SubCell"/>
</dbReference>
<dbReference type="NCBIfam" id="TIGR00707">
    <property type="entry name" value="argD"/>
    <property type="match status" value="1"/>
</dbReference>
<dbReference type="CDD" id="cd00610">
    <property type="entry name" value="OAT_like"/>
    <property type="match status" value="1"/>
</dbReference>
<dbReference type="InterPro" id="IPR050103">
    <property type="entry name" value="Class-III_PLP-dep_AT"/>
</dbReference>